<dbReference type="SUPFAM" id="SSF55604">
    <property type="entry name" value="Glucose permease domain IIB"/>
    <property type="match status" value="1"/>
</dbReference>
<keyword evidence="5" id="KW-0808">Transferase</keyword>
<dbReference type="OrthoDB" id="9764327at2"/>
<evidence type="ECO:0000256" key="10">
    <source>
        <dbReference type="ARBA" id="ARBA00023136"/>
    </source>
</evidence>
<dbReference type="KEGG" id="mnu:NCTC10166_00027"/>
<dbReference type="GO" id="GO:0005886">
    <property type="term" value="C:plasma membrane"/>
    <property type="evidence" value="ECO:0007669"/>
    <property type="project" value="UniProtKB-SubCell"/>
</dbReference>
<dbReference type="Proteomes" id="UP000289440">
    <property type="component" value="Chromosome"/>
</dbReference>
<reference evidence="15 16" key="1">
    <citation type="submission" date="2019-01" db="EMBL/GenBank/DDBJ databases">
        <authorList>
            <consortium name="Pathogen Informatics"/>
        </authorList>
    </citation>
    <scope>NUCLEOTIDE SEQUENCE [LARGE SCALE GENOMIC DNA]</scope>
    <source>
        <strain evidence="15 16">NCTC10166</strain>
    </source>
</reference>
<evidence type="ECO:0000256" key="8">
    <source>
        <dbReference type="ARBA" id="ARBA00022777"/>
    </source>
</evidence>
<keyword evidence="2" id="KW-0813">Transport</keyword>
<evidence type="ECO:0000256" key="12">
    <source>
        <dbReference type="SAM" id="Phobius"/>
    </source>
</evidence>
<feature type="transmembrane region" description="Helical" evidence="12">
    <location>
        <begin position="130"/>
        <end position="149"/>
    </location>
</feature>
<dbReference type="Pfam" id="PF02378">
    <property type="entry name" value="PTS_EIIC"/>
    <property type="match status" value="1"/>
</dbReference>
<evidence type="ECO:0000313" key="15">
    <source>
        <dbReference type="EMBL" id="VEU59073.1"/>
    </source>
</evidence>
<organism evidence="15 16">
    <name type="scientific">Mesomycoplasma neurolyticum</name>
    <dbReference type="NCBI Taxonomy" id="2120"/>
    <lineage>
        <taxon>Bacteria</taxon>
        <taxon>Bacillati</taxon>
        <taxon>Mycoplasmatota</taxon>
        <taxon>Mycoplasmoidales</taxon>
        <taxon>Metamycoplasmataceae</taxon>
        <taxon>Mesomycoplasma</taxon>
    </lineage>
</organism>
<dbReference type="PROSITE" id="PS51098">
    <property type="entry name" value="PTS_EIIB_TYPE_1"/>
    <property type="match status" value="1"/>
</dbReference>
<keyword evidence="4" id="KW-0762">Sugar transport</keyword>
<protein>
    <submittedName>
        <fullName evidence="15">EIICBA-Glc</fullName>
    </submittedName>
</protein>
<feature type="transmembrane region" description="Helical" evidence="12">
    <location>
        <begin position="405"/>
        <end position="424"/>
    </location>
</feature>
<feature type="transmembrane region" description="Helical" evidence="12">
    <location>
        <begin position="211"/>
        <end position="235"/>
    </location>
</feature>
<feature type="transmembrane region" description="Helical" evidence="12">
    <location>
        <begin position="68"/>
        <end position="88"/>
    </location>
</feature>
<evidence type="ECO:0000256" key="2">
    <source>
        <dbReference type="ARBA" id="ARBA00022448"/>
    </source>
</evidence>
<evidence type="ECO:0000256" key="11">
    <source>
        <dbReference type="PROSITE-ProRule" id="PRU00421"/>
    </source>
</evidence>
<feature type="domain" description="PTS EIIB type-1" evidence="13">
    <location>
        <begin position="482"/>
        <end position="560"/>
    </location>
</feature>
<dbReference type="InterPro" id="IPR018113">
    <property type="entry name" value="PTrfase_EIIB_Cys"/>
</dbReference>
<dbReference type="EMBL" id="LR214951">
    <property type="protein sequence ID" value="VEU59073.1"/>
    <property type="molecule type" value="Genomic_DNA"/>
</dbReference>
<comment type="subcellular location">
    <subcellularLocation>
        <location evidence="1">Cell membrane</location>
        <topology evidence="1">Multi-pass membrane protein</topology>
    </subcellularLocation>
</comment>
<feature type="domain" description="PTS EIIC type-1" evidence="14">
    <location>
        <begin position="1"/>
        <end position="464"/>
    </location>
</feature>
<dbReference type="GO" id="GO:0008982">
    <property type="term" value="F:protein-N(PI)-phosphohistidine-sugar phosphotransferase activity"/>
    <property type="evidence" value="ECO:0007669"/>
    <property type="project" value="InterPro"/>
</dbReference>
<dbReference type="InterPro" id="IPR036878">
    <property type="entry name" value="Glu_permease_IIB"/>
</dbReference>
<dbReference type="PROSITE" id="PS51103">
    <property type="entry name" value="PTS_EIIC_TYPE_1"/>
    <property type="match status" value="1"/>
</dbReference>
<keyword evidence="7 12" id="KW-0812">Transmembrane</keyword>
<evidence type="ECO:0000256" key="6">
    <source>
        <dbReference type="ARBA" id="ARBA00022683"/>
    </source>
</evidence>
<keyword evidence="9 12" id="KW-1133">Transmembrane helix</keyword>
<dbReference type="Gene3D" id="3.30.1360.60">
    <property type="entry name" value="Glucose permease domain IIB"/>
    <property type="match status" value="1"/>
</dbReference>
<dbReference type="InterPro" id="IPR003352">
    <property type="entry name" value="PTS_EIIC"/>
</dbReference>
<evidence type="ECO:0000259" key="13">
    <source>
        <dbReference type="PROSITE" id="PS51098"/>
    </source>
</evidence>
<evidence type="ECO:0000313" key="16">
    <source>
        <dbReference type="Proteomes" id="UP000289440"/>
    </source>
</evidence>
<dbReference type="AlphaFoldDB" id="A0A449A4H8"/>
<dbReference type="RefSeq" id="WP_129719463.1">
    <property type="nucleotide sequence ID" value="NZ_LR214951.1"/>
</dbReference>
<dbReference type="GO" id="GO:0016301">
    <property type="term" value="F:kinase activity"/>
    <property type="evidence" value="ECO:0007669"/>
    <property type="project" value="UniProtKB-KW"/>
</dbReference>
<dbReference type="Pfam" id="PF00367">
    <property type="entry name" value="PTS_EIIB"/>
    <property type="match status" value="1"/>
</dbReference>
<feature type="transmembrane region" description="Helical" evidence="12">
    <location>
        <begin position="351"/>
        <end position="367"/>
    </location>
</feature>
<dbReference type="CDD" id="cd00212">
    <property type="entry name" value="PTS_IIB_glc"/>
    <property type="match status" value="1"/>
</dbReference>
<dbReference type="NCBIfam" id="TIGR00826">
    <property type="entry name" value="EIIB_glc"/>
    <property type="match status" value="1"/>
</dbReference>
<dbReference type="PANTHER" id="PTHR30009">
    <property type="entry name" value="CYTOCHROME C-TYPE SYNTHESIS PROTEIN AND PTS TRANSMEMBRANE COMPONENT"/>
    <property type="match status" value="1"/>
</dbReference>
<keyword evidence="10 12" id="KW-0472">Membrane</keyword>
<feature type="transmembrane region" description="Helical" evidence="12">
    <location>
        <begin position="325"/>
        <end position="344"/>
    </location>
</feature>
<feature type="transmembrane region" description="Helical" evidence="12">
    <location>
        <begin position="42"/>
        <end position="61"/>
    </location>
</feature>
<keyword evidence="8" id="KW-0418">Kinase</keyword>
<feature type="transmembrane region" description="Helical" evidence="12">
    <location>
        <begin position="373"/>
        <end position="398"/>
    </location>
</feature>
<feature type="active site" description="Phosphocysteine intermediate; for EIIB activity" evidence="11">
    <location>
        <position position="504"/>
    </location>
</feature>
<keyword evidence="3" id="KW-1003">Cell membrane</keyword>
<dbReference type="PANTHER" id="PTHR30009:SF20">
    <property type="entry name" value="PTS SYSTEM GLUCOSE-SPECIFIC EIICB COMPONENT-RELATED"/>
    <property type="match status" value="1"/>
</dbReference>
<name>A0A449A4H8_9BACT</name>
<evidence type="ECO:0000256" key="4">
    <source>
        <dbReference type="ARBA" id="ARBA00022597"/>
    </source>
</evidence>
<feature type="transmembrane region" description="Helical" evidence="12">
    <location>
        <begin position="179"/>
        <end position="199"/>
    </location>
</feature>
<dbReference type="InterPro" id="IPR013013">
    <property type="entry name" value="PTS_EIIC_1"/>
</dbReference>
<feature type="transmembrane region" description="Helical" evidence="12">
    <location>
        <begin position="430"/>
        <end position="452"/>
    </location>
</feature>
<evidence type="ECO:0000256" key="1">
    <source>
        <dbReference type="ARBA" id="ARBA00004651"/>
    </source>
</evidence>
<evidence type="ECO:0000256" key="9">
    <source>
        <dbReference type="ARBA" id="ARBA00022989"/>
    </source>
</evidence>
<sequence>MLPIAILPIMGLLLGIGGAIGANDKSASGQEVANFFKGMSEIIFANLPVLFGASVVVSFTNKNRIYSTFMFLIAYLIFLSIQSVFIHYEKVQFDVEGQLFEKEQFKDIFYIYKKDTDKYIVGKTLGITSLQTSIFGGIIVGAIVVFVMNRWSNIQLPYYLGFFSGIKIVPMILIPIATILGLTFLLVWPLIGMVIATIGKWAAKTPGGIDGLAYGILGRSLMPLGLHHIVIAIAWQTKLGGNLDKNEIIKVASELKVLDSAEIKEFLNAFKEGKTTIEGDHNIWNFVNGLKINRLPYNNTGGSLPVFEWMAKYMNVYAGRFIQDYPIYLGAVQGLGLAMILAAYPKNRKKVAAIVGSSMLVAFLTGITEPLEFSFLFVAPLFYYIFYVPLSGLAYMFMKLAGSHIGVGFARGFIDFIIFGIVPYQKGTQFYWAIIFALIFAVISFFAFYFFIKKFDWKTPGRTEDEITLITKSKYNELKKQDDFLNKLINAYGGIDNIKNVTACATRLRIEVKAPELVNNSIFKQLGASGFIQKGTSTQAIFGNKAAILASEINDLYFKK</sequence>
<evidence type="ECO:0000259" key="14">
    <source>
        <dbReference type="PROSITE" id="PS51103"/>
    </source>
</evidence>
<feature type="transmembrane region" description="Helical" evidence="12">
    <location>
        <begin position="156"/>
        <end position="173"/>
    </location>
</feature>
<dbReference type="InterPro" id="IPR001996">
    <property type="entry name" value="PTS_IIB_1"/>
</dbReference>
<dbReference type="GO" id="GO:0090563">
    <property type="term" value="F:protein-phosphocysteine-sugar phosphotransferase activity"/>
    <property type="evidence" value="ECO:0007669"/>
    <property type="project" value="TreeGrafter"/>
</dbReference>
<dbReference type="InterPro" id="IPR050429">
    <property type="entry name" value="PTS_Glucose_EIICBA"/>
</dbReference>
<keyword evidence="6" id="KW-0598">Phosphotransferase system</keyword>
<dbReference type="GO" id="GO:0009401">
    <property type="term" value="P:phosphoenolpyruvate-dependent sugar phosphotransferase system"/>
    <property type="evidence" value="ECO:0007669"/>
    <property type="project" value="UniProtKB-KW"/>
</dbReference>
<accession>A0A449A4H8</accession>
<gene>
    <name evidence="15" type="primary">ptsG</name>
    <name evidence="15" type="ORF">NCTC10166_00027</name>
</gene>
<keyword evidence="16" id="KW-1185">Reference proteome</keyword>
<evidence type="ECO:0000256" key="7">
    <source>
        <dbReference type="ARBA" id="ARBA00022692"/>
    </source>
</evidence>
<evidence type="ECO:0000256" key="3">
    <source>
        <dbReference type="ARBA" id="ARBA00022475"/>
    </source>
</evidence>
<proteinExistence type="predicted"/>
<evidence type="ECO:0000256" key="5">
    <source>
        <dbReference type="ARBA" id="ARBA00022679"/>
    </source>
</evidence>